<keyword evidence="2" id="KW-1133">Transmembrane helix</keyword>
<comment type="similarity">
    <text evidence="1">Belongs to the nematode receptor-like protein sre family.</text>
</comment>
<keyword evidence="2" id="KW-0472">Membrane</keyword>
<evidence type="ECO:0000313" key="3">
    <source>
        <dbReference type="Proteomes" id="UP000025227"/>
    </source>
</evidence>
<dbReference type="Pfam" id="PF03125">
    <property type="entry name" value="Sre"/>
    <property type="match status" value="1"/>
</dbReference>
<dbReference type="PANTHER" id="PTHR23128:SF132">
    <property type="entry name" value="SERPENTINE RECEPTOR, CLASS E (EPSILON)-RELATED"/>
    <property type="match status" value="1"/>
</dbReference>
<dbReference type="AlphaFoldDB" id="A0A7I5E732"/>
<dbReference type="OrthoDB" id="5793391at2759"/>
<evidence type="ECO:0000256" key="2">
    <source>
        <dbReference type="SAM" id="Phobius"/>
    </source>
</evidence>
<dbReference type="WBParaSite" id="HCON_00040340-00001">
    <property type="protein sequence ID" value="HCON_00040340-00001"/>
    <property type="gene ID" value="HCON_00040340"/>
</dbReference>
<name>A0A7I5E732_HAECO</name>
<dbReference type="GO" id="GO:0016020">
    <property type="term" value="C:membrane"/>
    <property type="evidence" value="ECO:0007669"/>
    <property type="project" value="InterPro"/>
</dbReference>
<keyword evidence="2" id="KW-0812">Transmembrane</keyword>
<evidence type="ECO:0000313" key="4">
    <source>
        <dbReference type="WBParaSite" id="HCON_00040340-00001"/>
    </source>
</evidence>
<feature type="transmembrane region" description="Helical" evidence="2">
    <location>
        <begin position="72"/>
        <end position="92"/>
    </location>
</feature>
<feature type="transmembrane region" description="Helical" evidence="2">
    <location>
        <begin position="30"/>
        <end position="52"/>
    </location>
</feature>
<organism evidence="3 4">
    <name type="scientific">Haemonchus contortus</name>
    <name type="common">Barber pole worm</name>
    <dbReference type="NCBI Taxonomy" id="6289"/>
    <lineage>
        <taxon>Eukaryota</taxon>
        <taxon>Metazoa</taxon>
        <taxon>Ecdysozoa</taxon>
        <taxon>Nematoda</taxon>
        <taxon>Chromadorea</taxon>
        <taxon>Rhabditida</taxon>
        <taxon>Rhabditina</taxon>
        <taxon>Rhabditomorpha</taxon>
        <taxon>Strongyloidea</taxon>
        <taxon>Trichostrongylidae</taxon>
        <taxon>Haemonchus</taxon>
    </lineage>
</organism>
<reference evidence="4" key="1">
    <citation type="submission" date="2020-12" db="UniProtKB">
        <authorList>
            <consortium name="WormBaseParasite"/>
        </authorList>
    </citation>
    <scope>IDENTIFICATION</scope>
    <source>
        <strain evidence="4">MHco3</strain>
    </source>
</reference>
<protein>
    <submittedName>
        <fullName evidence="4">G_PROTEIN_RECEP_F1_2 domain-containing protein</fullName>
    </submittedName>
</protein>
<keyword evidence="3" id="KW-1185">Reference proteome</keyword>
<feature type="transmembrane region" description="Helical" evidence="2">
    <location>
        <begin position="104"/>
        <end position="128"/>
    </location>
</feature>
<evidence type="ECO:0000256" key="1">
    <source>
        <dbReference type="ARBA" id="ARBA00006803"/>
    </source>
</evidence>
<dbReference type="Proteomes" id="UP000025227">
    <property type="component" value="Unplaced"/>
</dbReference>
<dbReference type="PANTHER" id="PTHR23128">
    <property type="entry name" value="SERPENTINE RECEPTOR, CLASS E (EPSILON)-RELATED"/>
    <property type="match status" value="1"/>
</dbReference>
<proteinExistence type="inferred from homology"/>
<sequence length="167" mass="19088">HIMPKMTIGNQEIFLIIVCPELANSKDGTYWILLIIENLITCLALVHVTRLIRAFGKTSLFHKNLVRLSQALLVIFYPSVIARVIITFYEVGILAHDGSYLPTVLTSCACLVRVWTSNLMILYFPSVIIERIFASKHITDYERLPRSWICRVVIPIVYITSIFTATF</sequence>
<feature type="transmembrane region" description="Helical" evidence="2">
    <location>
        <begin position="148"/>
        <end position="166"/>
    </location>
</feature>
<dbReference type="InterPro" id="IPR004151">
    <property type="entry name" value="7TM_GPCR_serpentine_rcpt_Sre"/>
</dbReference>
<accession>A0A7I5E732</accession>
<dbReference type="GO" id="GO:0007606">
    <property type="term" value="P:sensory perception of chemical stimulus"/>
    <property type="evidence" value="ECO:0007669"/>
    <property type="project" value="InterPro"/>
</dbReference>